<dbReference type="PANTHER" id="PTHR33884:SF3">
    <property type="entry name" value="UPF0410 PROTEIN YMGE"/>
    <property type="match status" value="1"/>
</dbReference>
<reference evidence="8 9" key="1">
    <citation type="submission" date="2019-02" db="EMBL/GenBank/DDBJ databases">
        <title>Deep-cultivation of Planctomycetes and their phenomic and genomic characterization uncovers novel biology.</title>
        <authorList>
            <person name="Wiegand S."/>
            <person name="Jogler M."/>
            <person name="Boedeker C."/>
            <person name="Pinto D."/>
            <person name="Vollmers J."/>
            <person name="Rivas-Marin E."/>
            <person name="Kohn T."/>
            <person name="Peeters S.H."/>
            <person name="Heuer A."/>
            <person name="Rast P."/>
            <person name="Oberbeckmann S."/>
            <person name="Bunk B."/>
            <person name="Jeske O."/>
            <person name="Meyerdierks A."/>
            <person name="Storesund J.E."/>
            <person name="Kallscheuer N."/>
            <person name="Luecker S."/>
            <person name="Lage O.M."/>
            <person name="Pohl T."/>
            <person name="Merkel B.J."/>
            <person name="Hornburger P."/>
            <person name="Mueller R.-W."/>
            <person name="Bruemmer F."/>
            <person name="Labrenz M."/>
            <person name="Spormann A.M."/>
            <person name="Op den Camp H."/>
            <person name="Overmann J."/>
            <person name="Amann R."/>
            <person name="Jetten M.S.M."/>
            <person name="Mascher T."/>
            <person name="Medema M.H."/>
            <person name="Devos D.P."/>
            <person name="Kaster A.-K."/>
            <person name="Ovreas L."/>
            <person name="Rohde M."/>
            <person name="Galperin M.Y."/>
            <person name="Jogler C."/>
        </authorList>
    </citation>
    <scope>NUCLEOTIDE SEQUENCE [LARGE SCALE GENOMIC DNA]</scope>
    <source>
        <strain evidence="8 9">Mal4</strain>
    </source>
</reference>
<feature type="transmembrane region" description="Helical" evidence="7">
    <location>
        <begin position="71"/>
        <end position="92"/>
    </location>
</feature>
<feature type="transmembrane region" description="Helical" evidence="7">
    <location>
        <begin position="42"/>
        <end position="65"/>
    </location>
</feature>
<dbReference type="GO" id="GO:0005886">
    <property type="term" value="C:plasma membrane"/>
    <property type="evidence" value="ECO:0007669"/>
    <property type="project" value="UniProtKB-SubCell"/>
</dbReference>
<evidence type="ECO:0008006" key="10">
    <source>
        <dbReference type="Google" id="ProtNLM"/>
    </source>
</evidence>
<evidence type="ECO:0000313" key="8">
    <source>
        <dbReference type="EMBL" id="QDU40095.1"/>
    </source>
</evidence>
<evidence type="ECO:0000256" key="4">
    <source>
        <dbReference type="ARBA" id="ARBA00022692"/>
    </source>
</evidence>
<proteinExistence type="inferred from homology"/>
<dbReference type="AlphaFoldDB" id="A0A517ZCB1"/>
<evidence type="ECO:0000313" key="9">
    <source>
        <dbReference type="Proteomes" id="UP000320496"/>
    </source>
</evidence>
<protein>
    <recommendedName>
        <fullName evidence="10">Transglycosylase associated protein</fullName>
    </recommendedName>
</protein>
<evidence type="ECO:0000256" key="5">
    <source>
        <dbReference type="ARBA" id="ARBA00022989"/>
    </source>
</evidence>
<keyword evidence="9" id="KW-1185">Reference proteome</keyword>
<comment type="subcellular location">
    <subcellularLocation>
        <location evidence="1">Cell membrane</location>
        <topology evidence="1">Multi-pass membrane protein</topology>
    </subcellularLocation>
</comment>
<name>A0A517ZCB1_9PLAN</name>
<dbReference type="EMBL" id="CP036275">
    <property type="protein sequence ID" value="QDU40095.1"/>
    <property type="molecule type" value="Genomic_DNA"/>
</dbReference>
<dbReference type="OrthoDB" id="9811343at2"/>
<sequence length="126" mass="13830">MADSEFMTIVEQSVHELLVWVGFGTLVGLTAKAIMPGRDPGGALATMMMGIAGSVIGCGLVMFFVDGTRVSPISTIGFCAATAGAFLLLFFYRLLAGSFFVEAETSENWLHRLRRRRRRYAMLRDT</sequence>
<comment type="similarity">
    <text evidence="2">Belongs to the UPF0410 family.</text>
</comment>
<keyword evidence="6 7" id="KW-0472">Membrane</keyword>
<organism evidence="8 9">
    <name type="scientific">Maioricimonas rarisocia</name>
    <dbReference type="NCBI Taxonomy" id="2528026"/>
    <lineage>
        <taxon>Bacteria</taxon>
        <taxon>Pseudomonadati</taxon>
        <taxon>Planctomycetota</taxon>
        <taxon>Planctomycetia</taxon>
        <taxon>Planctomycetales</taxon>
        <taxon>Planctomycetaceae</taxon>
        <taxon>Maioricimonas</taxon>
    </lineage>
</organism>
<evidence type="ECO:0000256" key="1">
    <source>
        <dbReference type="ARBA" id="ARBA00004651"/>
    </source>
</evidence>
<keyword evidence="5 7" id="KW-1133">Transmembrane helix</keyword>
<evidence type="ECO:0000256" key="7">
    <source>
        <dbReference type="SAM" id="Phobius"/>
    </source>
</evidence>
<evidence type="ECO:0000256" key="3">
    <source>
        <dbReference type="ARBA" id="ARBA00022475"/>
    </source>
</evidence>
<keyword evidence="4 7" id="KW-0812">Transmembrane</keyword>
<keyword evidence="3" id="KW-1003">Cell membrane</keyword>
<evidence type="ECO:0000256" key="6">
    <source>
        <dbReference type="ARBA" id="ARBA00023136"/>
    </source>
</evidence>
<gene>
    <name evidence="8" type="ORF">Mal4_44490</name>
</gene>
<accession>A0A517ZCB1</accession>
<dbReference type="Proteomes" id="UP000320496">
    <property type="component" value="Chromosome"/>
</dbReference>
<evidence type="ECO:0000256" key="2">
    <source>
        <dbReference type="ARBA" id="ARBA00011006"/>
    </source>
</evidence>
<dbReference type="PANTHER" id="PTHR33884">
    <property type="entry name" value="UPF0410 PROTEIN YMGE"/>
    <property type="match status" value="1"/>
</dbReference>
<dbReference type="InterPro" id="IPR007341">
    <property type="entry name" value="Transgly_assoc"/>
</dbReference>
<dbReference type="RefSeq" id="WP_145371216.1">
    <property type="nucleotide sequence ID" value="NZ_CP036275.1"/>
</dbReference>
<dbReference type="KEGG" id="mri:Mal4_44490"/>